<dbReference type="InterPro" id="IPR053201">
    <property type="entry name" value="Flavunoidine_N-MTase"/>
</dbReference>
<protein>
    <recommendedName>
        <fullName evidence="1">SET domain-containing protein</fullName>
    </recommendedName>
</protein>
<accession>A0A2Z4IRN0</accession>
<evidence type="ECO:0000313" key="2">
    <source>
        <dbReference type="EMBL" id="AWW35485.1"/>
    </source>
</evidence>
<dbReference type="InterPro" id="IPR001214">
    <property type="entry name" value="SET_dom"/>
</dbReference>
<reference evidence="2 3" key="1">
    <citation type="journal article" date="2019" name="Int. J. Syst. Evol. Microbiol.">
        <title>Streptomyces cadmiisoli sp. nov., a novel actinomycete isolated from cadmium-contaminated soil.</title>
        <authorList>
            <person name="Li K."/>
            <person name="Tang X."/>
            <person name="Zhao J."/>
            <person name="Guo Y."/>
            <person name="Tang Y."/>
            <person name="Gao J."/>
        </authorList>
    </citation>
    <scope>NUCLEOTIDE SEQUENCE [LARGE SCALE GENOMIC DNA]</scope>
    <source>
        <strain evidence="2 3">ZFG47</strain>
    </source>
</reference>
<dbReference type="KEGG" id="scad:DN051_01350"/>
<keyword evidence="3" id="KW-1185">Reference proteome</keyword>
<dbReference type="EMBL" id="CP030073">
    <property type="protein sequence ID" value="AWW35485.1"/>
    <property type="molecule type" value="Genomic_DNA"/>
</dbReference>
<dbReference type="PANTHER" id="PTHR12350">
    <property type="entry name" value="HISTONE-LYSINE N-METHYLTRANSFERASE-RELATED"/>
    <property type="match status" value="1"/>
</dbReference>
<dbReference type="SMART" id="SM00317">
    <property type="entry name" value="SET"/>
    <property type="match status" value="1"/>
</dbReference>
<dbReference type="PROSITE" id="PS50280">
    <property type="entry name" value="SET"/>
    <property type="match status" value="1"/>
</dbReference>
<name>A0A2Z4IRN0_9ACTN</name>
<feature type="domain" description="SET" evidence="1">
    <location>
        <begin position="12"/>
        <end position="109"/>
    </location>
</feature>
<dbReference type="Gene3D" id="2.170.270.10">
    <property type="entry name" value="SET domain"/>
    <property type="match status" value="1"/>
</dbReference>
<gene>
    <name evidence="2" type="ORF">DN051_01350</name>
</gene>
<evidence type="ECO:0000313" key="3">
    <source>
        <dbReference type="Proteomes" id="UP000249616"/>
    </source>
</evidence>
<dbReference type="SUPFAM" id="SSF82199">
    <property type="entry name" value="SET domain"/>
    <property type="match status" value="1"/>
</dbReference>
<dbReference type="AlphaFoldDB" id="A0A2Z4IRN0"/>
<dbReference type="InterPro" id="IPR046341">
    <property type="entry name" value="SET_dom_sf"/>
</dbReference>
<evidence type="ECO:0000259" key="1">
    <source>
        <dbReference type="PROSITE" id="PS50280"/>
    </source>
</evidence>
<sequence>MRGGLGDEVHANGVRIVMDRDKGRCVVSARRFAPGETVVAGDVERAVPIRTNHSFQVGWDTHVDLTTPARDINHSCEPNTGIRDNDRGGFDFVALREIFPSEEITWDYETSEYVSIAVSRCLCGENRCRSAIRGFKYRQEDETWQPTHLAGYLREEYDAVSTAREASGAGRHPVAREV</sequence>
<organism evidence="2 3">
    <name type="scientific">Streptomyces cadmiisoli</name>
    <dbReference type="NCBI Taxonomy" id="2184053"/>
    <lineage>
        <taxon>Bacteria</taxon>
        <taxon>Bacillati</taxon>
        <taxon>Actinomycetota</taxon>
        <taxon>Actinomycetes</taxon>
        <taxon>Kitasatosporales</taxon>
        <taxon>Streptomycetaceae</taxon>
        <taxon>Streptomyces</taxon>
        <taxon>Streptomyces aurantiacus group</taxon>
    </lineage>
</organism>
<proteinExistence type="predicted"/>
<dbReference type="PANTHER" id="PTHR12350:SF19">
    <property type="entry name" value="SET DOMAIN-CONTAINING PROTEIN"/>
    <property type="match status" value="1"/>
</dbReference>
<dbReference type="Proteomes" id="UP000249616">
    <property type="component" value="Chromosome"/>
</dbReference>
<dbReference type="Pfam" id="PF00856">
    <property type="entry name" value="SET"/>
    <property type="match status" value="1"/>
</dbReference>